<accession>A0A9P0PLM4</accession>
<feature type="signal peptide" evidence="1">
    <location>
        <begin position="1"/>
        <end position="28"/>
    </location>
</feature>
<dbReference type="EMBL" id="CAKOFQ010006984">
    <property type="protein sequence ID" value="CAH1985663.1"/>
    <property type="molecule type" value="Genomic_DNA"/>
</dbReference>
<dbReference type="AlphaFoldDB" id="A0A9P0PLM4"/>
<comment type="caution">
    <text evidence="2">The sequence shown here is derived from an EMBL/GenBank/DDBJ whole genome shotgun (WGS) entry which is preliminary data.</text>
</comment>
<dbReference type="Proteomes" id="UP001152888">
    <property type="component" value="Unassembled WGS sequence"/>
</dbReference>
<keyword evidence="1" id="KW-0732">Signal</keyword>
<dbReference type="OrthoDB" id="6669134at2759"/>
<organism evidence="2 3">
    <name type="scientific">Acanthoscelides obtectus</name>
    <name type="common">Bean weevil</name>
    <name type="synonym">Bruchus obtectus</name>
    <dbReference type="NCBI Taxonomy" id="200917"/>
    <lineage>
        <taxon>Eukaryota</taxon>
        <taxon>Metazoa</taxon>
        <taxon>Ecdysozoa</taxon>
        <taxon>Arthropoda</taxon>
        <taxon>Hexapoda</taxon>
        <taxon>Insecta</taxon>
        <taxon>Pterygota</taxon>
        <taxon>Neoptera</taxon>
        <taxon>Endopterygota</taxon>
        <taxon>Coleoptera</taxon>
        <taxon>Polyphaga</taxon>
        <taxon>Cucujiformia</taxon>
        <taxon>Chrysomeloidea</taxon>
        <taxon>Chrysomelidae</taxon>
        <taxon>Bruchinae</taxon>
        <taxon>Bruchini</taxon>
        <taxon>Acanthoscelides</taxon>
    </lineage>
</organism>
<evidence type="ECO:0000313" key="2">
    <source>
        <dbReference type="EMBL" id="CAH1985663.1"/>
    </source>
</evidence>
<gene>
    <name evidence="2" type="ORF">ACAOBT_LOCUS16805</name>
</gene>
<feature type="chain" id="PRO_5040213684" evidence="1">
    <location>
        <begin position="29"/>
        <end position="122"/>
    </location>
</feature>
<name>A0A9P0PLM4_ACAOB</name>
<evidence type="ECO:0000313" key="3">
    <source>
        <dbReference type="Proteomes" id="UP001152888"/>
    </source>
</evidence>
<protein>
    <submittedName>
        <fullName evidence="2">Uncharacterized protein</fullName>
    </submittedName>
</protein>
<evidence type="ECO:0000256" key="1">
    <source>
        <dbReference type="SAM" id="SignalP"/>
    </source>
</evidence>
<sequence>MYTANKMKLLNVCIVILSFVLTYASVNGIPLPQNEEAVGVFGREQNLMQLRGIINIPCKEGYVKIRGKCRPIHASAVHEYGGNEVESIIHVPCKEGYVYIQGKCREIVGNTRRGARLLSKMY</sequence>
<keyword evidence="3" id="KW-1185">Reference proteome</keyword>
<proteinExistence type="predicted"/>
<reference evidence="2" key="1">
    <citation type="submission" date="2022-03" db="EMBL/GenBank/DDBJ databases">
        <authorList>
            <person name="Sayadi A."/>
        </authorList>
    </citation>
    <scope>NUCLEOTIDE SEQUENCE</scope>
</reference>